<gene>
    <name evidence="1" type="ORF">Pen02_51570</name>
</gene>
<organism evidence="1 2">
    <name type="scientific">Plantactinospora endophytica</name>
    <dbReference type="NCBI Taxonomy" id="673535"/>
    <lineage>
        <taxon>Bacteria</taxon>
        <taxon>Bacillati</taxon>
        <taxon>Actinomycetota</taxon>
        <taxon>Actinomycetes</taxon>
        <taxon>Micromonosporales</taxon>
        <taxon>Micromonosporaceae</taxon>
        <taxon>Plantactinospora</taxon>
    </lineage>
</organism>
<dbReference type="EMBL" id="BONW01000025">
    <property type="protein sequence ID" value="GIG90221.1"/>
    <property type="molecule type" value="Genomic_DNA"/>
</dbReference>
<dbReference type="Proteomes" id="UP000646749">
    <property type="component" value="Unassembled WGS sequence"/>
</dbReference>
<dbReference type="PROSITE" id="PS51257">
    <property type="entry name" value="PROKAR_LIPOPROTEIN"/>
    <property type="match status" value="1"/>
</dbReference>
<evidence type="ECO:0000313" key="1">
    <source>
        <dbReference type="EMBL" id="GIG90221.1"/>
    </source>
</evidence>
<accession>A0ABQ4E679</accession>
<protein>
    <recommendedName>
        <fullName evidence="3">DUF3558 domain-containing protein</fullName>
    </recommendedName>
</protein>
<comment type="caution">
    <text evidence="1">The sequence shown here is derived from an EMBL/GenBank/DDBJ whole genome shotgun (WGS) entry which is preliminary data.</text>
</comment>
<evidence type="ECO:0008006" key="3">
    <source>
        <dbReference type="Google" id="ProtNLM"/>
    </source>
</evidence>
<keyword evidence="2" id="KW-1185">Reference proteome</keyword>
<sequence>MGRGMLTRLVGLAATVALGAACVVGVRLVQELSEPPGRPVCAAEERAFAAALAADPLMTRAPAGMELESTRYAEPCESLGAGDWHGGAVSIWGYPAGSEPPRQEIEQFYRELAGRHGWPVGDGRVSTGPWTRMVDGRRVEFGLSPDHRHDGRTVLRVSMTYRIGPRDGADGGAERG</sequence>
<name>A0ABQ4E679_9ACTN</name>
<evidence type="ECO:0000313" key="2">
    <source>
        <dbReference type="Proteomes" id="UP000646749"/>
    </source>
</evidence>
<reference evidence="1 2" key="1">
    <citation type="submission" date="2021-01" db="EMBL/GenBank/DDBJ databases">
        <title>Whole genome shotgun sequence of Plantactinospora endophytica NBRC 110450.</title>
        <authorList>
            <person name="Komaki H."/>
            <person name="Tamura T."/>
        </authorList>
    </citation>
    <scope>NUCLEOTIDE SEQUENCE [LARGE SCALE GENOMIC DNA]</scope>
    <source>
        <strain evidence="1 2">NBRC 110450</strain>
    </source>
</reference>
<proteinExistence type="predicted"/>